<dbReference type="EMBL" id="KV425921">
    <property type="protein sequence ID" value="KZV98199.1"/>
    <property type="molecule type" value="Genomic_DNA"/>
</dbReference>
<dbReference type="AlphaFoldDB" id="A0A166B651"/>
<keyword evidence="2" id="KW-1185">Reference proteome</keyword>
<reference evidence="1 2" key="1">
    <citation type="journal article" date="2016" name="Mol. Biol. Evol.">
        <title>Comparative Genomics of Early-Diverging Mushroom-Forming Fungi Provides Insights into the Origins of Lignocellulose Decay Capabilities.</title>
        <authorList>
            <person name="Nagy L.G."/>
            <person name="Riley R."/>
            <person name="Tritt A."/>
            <person name="Adam C."/>
            <person name="Daum C."/>
            <person name="Floudas D."/>
            <person name="Sun H."/>
            <person name="Yadav J.S."/>
            <person name="Pangilinan J."/>
            <person name="Larsson K.H."/>
            <person name="Matsuura K."/>
            <person name="Barry K."/>
            <person name="Labutti K."/>
            <person name="Kuo R."/>
            <person name="Ohm R.A."/>
            <person name="Bhattacharya S.S."/>
            <person name="Shirouzu T."/>
            <person name="Yoshinaga Y."/>
            <person name="Martin F.M."/>
            <person name="Grigoriev I.V."/>
            <person name="Hibbett D.S."/>
        </authorList>
    </citation>
    <scope>NUCLEOTIDE SEQUENCE [LARGE SCALE GENOMIC DNA]</scope>
    <source>
        <strain evidence="1 2">HHB12029</strain>
    </source>
</reference>
<accession>A0A166B651</accession>
<protein>
    <submittedName>
        <fullName evidence="1">Uncharacterized protein</fullName>
    </submittedName>
</protein>
<evidence type="ECO:0000313" key="1">
    <source>
        <dbReference type="EMBL" id="KZV98199.1"/>
    </source>
</evidence>
<dbReference type="Proteomes" id="UP000077266">
    <property type="component" value="Unassembled WGS sequence"/>
</dbReference>
<organism evidence="1 2">
    <name type="scientific">Exidia glandulosa HHB12029</name>
    <dbReference type="NCBI Taxonomy" id="1314781"/>
    <lineage>
        <taxon>Eukaryota</taxon>
        <taxon>Fungi</taxon>
        <taxon>Dikarya</taxon>
        <taxon>Basidiomycota</taxon>
        <taxon>Agaricomycotina</taxon>
        <taxon>Agaricomycetes</taxon>
        <taxon>Auriculariales</taxon>
        <taxon>Exidiaceae</taxon>
        <taxon>Exidia</taxon>
    </lineage>
</organism>
<proteinExistence type="predicted"/>
<evidence type="ECO:0000313" key="2">
    <source>
        <dbReference type="Proteomes" id="UP000077266"/>
    </source>
</evidence>
<name>A0A166B651_EXIGL</name>
<sequence>MSAARPNTDSTTVSRVLAGTTLALKVAREATDSVSIAKQILGSAAHISEFAEKIEKNRKAMNDLIAKSAEYACHIDTIVAGRIVEGKVLSILKRLCSVFTKIEALVAEAAAVKNGVKRRLHNIFLAPKKASELSSQLEKEMQLFQLAMMLDVRLAISETAEETLRAIHENDLYDSEGVSPITTAPRSC</sequence>
<dbReference type="InParanoid" id="A0A166B651"/>
<gene>
    <name evidence="1" type="ORF">EXIGLDRAFT_321374</name>
</gene>